<dbReference type="CDD" id="cd00025">
    <property type="entry name" value="BPI1"/>
    <property type="match status" value="1"/>
</dbReference>
<evidence type="ECO:0000259" key="4">
    <source>
        <dbReference type="SMART" id="SM00328"/>
    </source>
</evidence>
<name>A0A2P2J3N2_RHIMU</name>
<evidence type="ECO:0000256" key="3">
    <source>
        <dbReference type="SAM" id="SignalP"/>
    </source>
</evidence>
<dbReference type="SMART" id="SM00328">
    <property type="entry name" value="BPI1"/>
    <property type="match status" value="1"/>
</dbReference>
<evidence type="ECO:0000313" key="6">
    <source>
        <dbReference type="EMBL" id="MBW88121.1"/>
    </source>
</evidence>
<feature type="domain" description="Lipid-binding serum glycoprotein N-terminal" evidence="4">
    <location>
        <begin position="42"/>
        <end position="265"/>
    </location>
</feature>
<keyword evidence="3" id="KW-0732">Signal</keyword>
<dbReference type="PANTHER" id="PTHR46801">
    <property type="entry name" value="OS06G0309200 PROTEIN"/>
    <property type="match status" value="1"/>
</dbReference>
<dbReference type="InterPro" id="IPR045897">
    <property type="entry name" value="BPI/LBP_pln"/>
</dbReference>
<evidence type="ECO:0000259" key="5">
    <source>
        <dbReference type="SMART" id="SM00329"/>
    </source>
</evidence>
<evidence type="ECO:0000256" key="1">
    <source>
        <dbReference type="ARBA" id="ARBA00023180"/>
    </source>
</evidence>
<dbReference type="SMART" id="SM00329">
    <property type="entry name" value="BPI2"/>
    <property type="match status" value="1"/>
</dbReference>
<dbReference type="SUPFAM" id="SSF55394">
    <property type="entry name" value="Bactericidal permeability-increasing protein, BPI"/>
    <property type="match status" value="2"/>
</dbReference>
<dbReference type="InterPro" id="IPR001124">
    <property type="entry name" value="Lipid-bd_serum_glycop_C"/>
</dbReference>
<dbReference type="EMBL" id="GGEC01007638">
    <property type="protein sequence ID" value="MBW88121.1"/>
    <property type="molecule type" value="Transcribed_RNA"/>
</dbReference>
<dbReference type="Pfam" id="PF02886">
    <property type="entry name" value="LBP_BPI_CETP_C"/>
    <property type="match status" value="1"/>
</dbReference>
<protein>
    <recommendedName>
        <fullName evidence="7">BPI/LBP family protein At1g04970</fullName>
    </recommendedName>
</protein>
<comment type="similarity">
    <text evidence="2">Belongs to the BPI/LBP/Plunc superfamily. BPI/LBP (TC 1.C.40) family.</text>
</comment>
<organism evidence="6">
    <name type="scientific">Rhizophora mucronata</name>
    <name type="common">Asiatic mangrove</name>
    <dbReference type="NCBI Taxonomy" id="61149"/>
    <lineage>
        <taxon>Eukaryota</taxon>
        <taxon>Viridiplantae</taxon>
        <taxon>Streptophyta</taxon>
        <taxon>Embryophyta</taxon>
        <taxon>Tracheophyta</taxon>
        <taxon>Spermatophyta</taxon>
        <taxon>Magnoliopsida</taxon>
        <taxon>eudicotyledons</taxon>
        <taxon>Gunneridae</taxon>
        <taxon>Pentapetalae</taxon>
        <taxon>rosids</taxon>
        <taxon>fabids</taxon>
        <taxon>Malpighiales</taxon>
        <taxon>Rhizophoraceae</taxon>
        <taxon>Rhizophora</taxon>
    </lineage>
</organism>
<dbReference type="PANTHER" id="PTHR46801:SF2">
    <property type="entry name" value="LIPOPOLYSACCHARIDE-BINDING PROTEIN"/>
    <property type="match status" value="1"/>
</dbReference>
<dbReference type="Gene3D" id="3.15.20.10">
    <property type="entry name" value="Bactericidal permeability-increasing protein, domain 2"/>
    <property type="match status" value="1"/>
</dbReference>
<proteinExistence type="inferred from homology"/>
<feature type="signal peptide" evidence="3">
    <location>
        <begin position="1"/>
        <end position="30"/>
    </location>
</feature>
<dbReference type="InterPro" id="IPR017942">
    <property type="entry name" value="Lipid-bd_serum_glycop_N"/>
</dbReference>
<dbReference type="InterPro" id="IPR030675">
    <property type="entry name" value="BPI/LBP"/>
</dbReference>
<reference evidence="6" key="1">
    <citation type="submission" date="2018-02" db="EMBL/GenBank/DDBJ databases">
        <title>Rhizophora mucronata_Transcriptome.</title>
        <authorList>
            <person name="Meera S.P."/>
            <person name="Sreeshan A."/>
            <person name="Augustine A."/>
        </authorList>
    </citation>
    <scope>NUCLEOTIDE SEQUENCE</scope>
    <source>
        <tissue evidence="6">Leaf</tissue>
    </source>
</reference>
<keyword evidence="1" id="KW-0325">Glycoprotein</keyword>
<feature type="chain" id="PRO_5015125274" description="BPI/LBP family protein At1g04970" evidence="3">
    <location>
        <begin position="31"/>
        <end position="484"/>
    </location>
</feature>
<accession>A0A2P2J3N2</accession>
<dbReference type="InterPro" id="IPR017943">
    <property type="entry name" value="Bactericidal_perm-incr_a/b_dom"/>
</dbReference>
<dbReference type="Gene3D" id="3.15.10.10">
    <property type="entry name" value="Bactericidal permeability-increasing protein, domain 1"/>
    <property type="match status" value="1"/>
</dbReference>
<dbReference type="GO" id="GO:0005615">
    <property type="term" value="C:extracellular space"/>
    <property type="evidence" value="ECO:0007669"/>
    <property type="project" value="InterPro"/>
</dbReference>
<dbReference type="Pfam" id="PF01273">
    <property type="entry name" value="LBP_BPI_CETP"/>
    <property type="match status" value="1"/>
</dbReference>
<sequence>MGIFIFSNFIARSIFLLILSLLLIPASTHLQSSEDGYISVLLSGKGIDFAKDVLISKAVSTMIPLQLPDIEKSVKIPLIGTVHVLLSNITIYSVNISSSYVETGETGIVLVVSGATADLSMKWKYSYRSWIFVISDHGDASVQVEGMEMGLTVAIKERGGALKLSVLDCGCHVKDISVTMDGGASWLYQVMIDAFGGPIGSAVEQAISKKINEGIVKLDSRLQSLPNQIPVDHAASLNITFVGNPRLYNSSIEFVFNGLFTAVDNVSLQSYLHKGAQASCNVQARMTEISLDESVLNSASLVHFNAGYMHWMVDKCSNQSLLNTAAWKYVSPELYIQYPNDNMTLNISIMSPPVMRILEHAIDATIYLDVTVNVLDAGEIIPVVGVLSIINASCSPQIVGNNLAGMLKLNNFNVSLKWSKVGDVHMHLVQSVAFTILETFFIPYINLHLMKGFPLPLLHGVALQNAEIHYAYSKIMICSNLAIN</sequence>
<dbReference type="FunFam" id="3.15.10.10:FF:000001">
    <property type="entry name" value="phospholipid transfer protein-like"/>
    <property type="match status" value="1"/>
</dbReference>
<evidence type="ECO:0000256" key="2">
    <source>
        <dbReference type="ARBA" id="ARBA00060933"/>
    </source>
</evidence>
<evidence type="ECO:0008006" key="7">
    <source>
        <dbReference type="Google" id="ProtNLM"/>
    </source>
</evidence>
<dbReference type="PIRSF" id="PIRSF002417">
    <property type="entry name" value="Lipid_binding_protein"/>
    <property type="match status" value="1"/>
</dbReference>
<feature type="domain" description="Lipid-binding serum glycoprotein C-terminal" evidence="5">
    <location>
        <begin position="281"/>
        <end position="479"/>
    </location>
</feature>
<dbReference type="GO" id="GO:0008289">
    <property type="term" value="F:lipid binding"/>
    <property type="evidence" value="ECO:0007669"/>
    <property type="project" value="InterPro"/>
</dbReference>
<dbReference type="AlphaFoldDB" id="A0A2P2J3N2"/>